<dbReference type="EMBL" id="BLXT01001485">
    <property type="protein sequence ID" value="GFN85940.1"/>
    <property type="molecule type" value="Genomic_DNA"/>
</dbReference>
<dbReference type="Proteomes" id="UP000735302">
    <property type="component" value="Unassembled WGS sequence"/>
</dbReference>
<name>A0AAV3YF61_9GAST</name>
<evidence type="ECO:0000313" key="1">
    <source>
        <dbReference type="EMBL" id="GFN85940.1"/>
    </source>
</evidence>
<reference evidence="1 2" key="1">
    <citation type="journal article" date="2021" name="Elife">
        <title>Chloroplast acquisition without the gene transfer in kleptoplastic sea slugs, Plakobranchus ocellatus.</title>
        <authorList>
            <person name="Maeda T."/>
            <person name="Takahashi S."/>
            <person name="Yoshida T."/>
            <person name="Shimamura S."/>
            <person name="Takaki Y."/>
            <person name="Nagai Y."/>
            <person name="Toyoda A."/>
            <person name="Suzuki Y."/>
            <person name="Arimoto A."/>
            <person name="Ishii H."/>
            <person name="Satoh N."/>
            <person name="Nishiyama T."/>
            <person name="Hasebe M."/>
            <person name="Maruyama T."/>
            <person name="Minagawa J."/>
            <person name="Obokata J."/>
            <person name="Shigenobu S."/>
        </authorList>
    </citation>
    <scope>NUCLEOTIDE SEQUENCE [LARGE SCALE GENOMIC DNA]</scope>
</reference>
<dbReference type="AlphaFoldDB" id="A0AAV3YF61"/>
<comment type="caution">
    <text evidence="1">The sequence shown here is derived from an EMBL/GenBank/DDBJ whole genome shotgun (WGS) entry which is preliminary data.</text>
</comment>
<protein>
    <submittedName>
        <fullName evidence="1">Uncharacterized protein</fullName>
    </submittedName>
</protein>
<organism evidence="1 2">
    <name type="scientific">Plakobranchus ocellatus</name>
    <dbReference type="NCBI Taxonomy" id="259542"/>
    <lineage>
        <taxon>Eukaryota</taxon>
        <taxon>Metazoa</taxon>
        <taxon>Spiralia</taxon>
        <taxon>Lophotrochozoa</taxon>
        <taxon>Mollusca</taxon>
        <taxon>Gastropoda</taxon>
        <taxon>Heterobranchia</taxon>
        <taxon>Euthyneura</taxon>
        <taxon>Panpulmonata</taxon>
        <taxon>Sacoglossa</taxon>
        <taxon>Placobranchoidea</taxon>
        <taxon>Plakobranchidae</taxon>
        <taxon>Plakobranchus</taxon>
    </lineage>
</organism>
<proteinExistence type="predicted"/>
<sequence>MGAQLVFEPATGKAMSDFRTGCLASVPSTSVAIGKIAKICSGLTCVRIPGETKKALKTLDQGHTFHKYLLLNDYASATFTHIRWNVGDFRSMANKYYITVAIL</sequence>
<keyword evidence="2" id="KW-1185">Reference proteome</keyword>
<accession>A0AAV3YF61</accession>
<evidence type="ECO:0000313" key="2">
    <source>
        <dbReference type="Proteomes" id="UP000735302"/>
    </source>
</evidence>
<gene>
    <name evidence="1" type="ORF">PoB_001244600</name>
</gene>